<gene>
    <name evidence="1" type="ORF">MYCIT1_LOCUS34706</name>
</gene>
<organism evidence="1 2">
    <name type="scientific">Mycena citricolor</name>
    <dbReference type="NCBI Taxonomy" id="2018698"/>
    <lineage>
        <taxon>Eukaryota</taxon>
        <taxon>Fungi</taxon>
        <taxon>Dikarya</taxon>
        <taxon>Basidiomycota</taxon>
        <taxon>Agaricomycotina</taxon>
        <taxon>Agaricomycetes</taxon>
        <taxon>Agaricomycetidae</taxon>
        <taxon>Agaricales</taxon>
        <taxon>Marasmiineae</taxon>
        <taxon>Mycenaceae</taxon>
        <taxon>Mycena</taxon>
    </lineage>
</organism>
<accession>A0AAD2HWR3</accession>
<evidence type="ECO:0000313" key="2">
    <source>
        <dbReference type="Proteomes" id="UP001295794"/>
    </source>
</evidence>
<dbReference type="AlphaFoldDB" id="A0AAD2HWR3"/>
<evidence type="ECO:0000313" key="1">
    <source>
        <dbReference type="EMBL" id="CAK5282721.1"/>
    </source>
</evidence>
<keyword evidence="2" id="KW-1185">Reference proteome</keyword>
<sequence length="247" mass="27482">MDSQDHASHRSRFPDPWLDRGSGRLLEDLLDTLPGLRRTFQINSRPDSLLHGLALARRDTCMGRGGRPADILLAADEQRGHVQATIMDDLRKPLLRDVVQRVATVQREADQDDIGVGVRQGPEAVVVFLPRSVPERELDRLPIDGDVRNVILEDRRNVDRGKSPLGENTEEGCFAAGTVADHDEFAAEDVAGGGWHIWAWSEREQRADPSPHLHIGSAGSEGGVRTQPRRGRLSWVNSSQFMHGLYQ</sequence>
<dbReference type="Proteomes" id="UP001295794">
    <property type="component" value="Unassembled WGS sequence"/>
</dbReference>
<proteinExistence type="predicted"/>
<protein>
    <submittedName>
        <fullName evidence="1">Uncharacterized protein</fullName>
    </submittedName>
</protein>
<reference evidence="1" key="1">
    <citation type="submission" date="2023-11" db="EMBL/GenBank/DDBJ databases">
        <authorList>
            <person name="De Vega J J."/>
            <person name="De Vega J J."/>
        </authorList>
    </citation>
    <scope>NUCLEOTIDE SEQUENCE</scope>
</reference>
<comment type="caution">
    <text evidence="1">The sequence shown here is derived from an EMBL/GenBank/DDBJ whole genome shotgun (WGS) entry which is preliminary data.</text>
</comment>
<dbReference type="EMBL" id="CAVNYO010000460">
    <property type="protein sequence ID" value="CAK5282721.1"/>
    <property type="molecule type" value="Genomic_DNA"/>
</dbReference>
<name>A0AAD2HWR3_9AGAR</name>